<dbReference type="PANTHER" id="PTHR43848">
    <property type="entry name" value="PUTRESCINE TRANSPORT SYSTEM PERMEASE PROTEIN POTI"/>
    <property type="match status" value="1"/>
</dbReference>
<dbReference type="Pfam" id="PF00528">
    <property type="entry name" value="BPD_transp_1"/>
    <property type="match status" value="1"/>
</dbReference>
<dbReference type="OrthoDB" id="9782004at2"/>
<evidence type="ECO:0000256" key="1">
    <source>
        <dbReference type="ARBA" id="ARBA00004651"/>
    </source>
</evidence>
<feature type="transmembrane region" description="Helical" evidence="8">
    <location>
        <begin position="212"/>
        <end position="233"/>
    </location>
</feature>
<dbReference type="InterPro" id="IPR000515">
    <property type="entry name" value="MetI-like"/>
</dbReference>
<feature type="transmembrane region" description="Helical" evidence="8">
    <location>
        <begin position="112"/>
        <end position="133"/>
    </location>
</feature>
<dbReference type="InterPro" id="IPR035906">
    <property type="entry name" value="MetI-like_sf"/>
</dbReference>
<evidence type="ECO:0000259" key="9">
    <source>
        <dbReference type="PROSITE" id="PS50928"/>
    </source>
</evidence>
<evidence type="ECO:0000256" key="2">
    <source>
        <dbReference type="ARBA" id="ARBA00007069"/>
    </source>
</evidence>
<reference evidence="10 11" key="1">
    <citation type="submission" date="2019-04" db="EMBL/GenBank/DDBJ databases">
        <title>Taxonomy of novel Haliea sp. from mangrove soil of West Coast of India.</title>
        <authorList>
            <person name="Verma A."/>
            <person name="Kumar P."/>
            <person name="Krishnamurthi S."/>
        </authorList>
    </citation>
    <scope>NUCLEOTIDE SEQUENCE [LARGE SCALE GENOMIC DNA]</scope>
    <source>
        <strain evidence="10 11">SAOS-164</strain>
    </source>
</reference>
<keyword evidence="6 8" id="KW-1133">Transmembrane helix</keyword>
<organism evidence="10 11">
    <name type="scientific">Mangrovimicrobium sediminis</name>
    <dbReference type="NCBI Taxonomy" id="2562682"/>
    <lineage>
        <taxon>Bacteria</taxon>
        <taxon>Pseudomonadati</taxon>
        <taxon>Pseudomonadota</taxon>
        <taxon>Gammaproteobacteria</taxon>
        <taxon>Cellvibrionales</taxon>
        <taxon>Halieaceae</taxon>
        <taxon>Mangrovimicrobium</taxon>
    </lineage>
</organism>
<dbReference type="SUPFAM" id="SSF161098">
    <property type="entry name" value="MetI-like"/>
    <property type="match status" value="1"/>
</dbReference>
<dbReference type="PROSITE" id="PS50928">
    <property type="entry name" value="ABC_TM1"/>
    <property type="match status" value="1"/>
</dbReference>
<comment type="caution">
    <text evidence="10">The sequence shown here is derived from an EMBL/GenBank/DDBJ whole genome shotgun (WGS) entry which is preliminary data.</text>
</comment>
<keyword evidence="5 8" id="KW-0812">Transmembrane</keyword>
<feature type="transmembrane region" description="Helical" evidence="8">
    <location>
        <begin position="85"/>
        <end position="106"/>
    </location>
</feature>
<proteinExistence type="inferred from homology"/>
<evidence type="ECO:0000256" key="8">
    <source>
        <dbReference type="RuleBase" id="RU363032"/>
    </source>
</evidence>
<keyword evidence="7 8" id="KW-0472">Membrane</keyword>
<feature type="transmembrane region" description="Helical" evidence="8">
    <location>
        <begin position="41"/>
        <end position="64"/>
    </location>
</feature>
<keyword evidence="3 8" id="KW-0813">Transport</keyword>
<keyword evidence="11" id="KW-1185">Reference proteome</keyword>
<accession>A0A4Z0LVJ2</accession>
<dbReference type="CDD" id="cd06261">
    <property type="entry name" value="TM_PBP2"/>
    <property type="match status" value="1"/>
</dbReference>
<dbReference type="PANTHER" id="PTHR43848:SF2">
    <property type="entry name" value="PUTRESCINE TRANSPORT SYSTEM PERMEASE PROTEIN POTI"/>
    <property type="match status" value="1"/>
</dbReference>
<dbReference type="Gene3D" id="1.10.3720.10">
    <property type="entry name" value="MetI-like"/>
    <property type="match status" value="1"/>
</dbReference>
<evidence type="ECO:0000313" key="11">
    <source>
        <dbReference type="Proteomes" id="UP000298050"/>
    </source>
</evidence>
<evidence type="ECO:0000256" key="5">
    <source>
        <dbReference type="ARBA" id="ARBA00022692"/>
    </source>
</evidence>
<comment type="similarity">
    <text evidence="2">Belongs to the binding-protein-dependent transport system permease family. CysTW subfamily.</text>
</comment>
<protein>
    <submittedName>
        <fullName evidence="10">ABC transporter permease subunit</fullName>
    </submittedName>
</protein>
<dbReference type="GO" id="GO:0005886">
    <property type="term" value="C:plasma membrane"/>
    <property type="evidence" value="ECO:0007669"/>
    <property type="project" value="UniProtKB-SubCell"/>
</dbReference>
<dbReference type="EMBL" id="SRLE01000016">
    <property type="protein sequence ID" value="TGD71136.1"/>
    <property type="molecule type" value="Genomic_DNA"/>
</dbReference>
<gene>
    <name evidence="10" type="ORF">E4634_19995</name>
</gene>
<name>A0A4Z0LVJ2_9GAMM</name>
<evidence type="ECO:0000256" key="6">
    <source>
        <dbReference type="ARBA" id="ARBA00022989"/>
    </source>
</evidence>
<dbReference type="GO" id="GO:0055085">
    <property type="term" value="P:transmembrane transport"/>
    <property type="evidence" value="ECO:0007669"/>
    <property type="project" value="InterPro"/>
</dbReference>
<dbReference type="Proteomes" id="UP000298050">
    <property type="component" value="Unassembled WGS sequence"/>
</dbReference>
<evidence type="ECO:0000256" key="4">
    <source>
        <dbReference type="ARBA" id="ARBA00022475"/>
    </source>
</evidence>
<dbReference type="InterPro" id="IPR051789">
    <property type="entry name" value="Bact_Polyamine_Transport"/>
</dbReference>
<keyword evidence="4" id="KW-1003">Cell membrane</keyword>
<comment type="subcellular location">
    <subcellularLocation>
        <location evidence="1 8">Cell membrane</location>
        <topology evidence="1 8">Multi-pass membrane protein</topology>
    </subcellularLocation>
</comment>
<feature type="domain" description="ABC transmembrane type-1" evidence="9">
    <location>
        <begin position="35"/>
        <end position="230"/>
    </location>
</feature>
<feature type="transmembrane region" description="Helical" evidence="8">
    <location>
        <begin position="154"/>
        <end position="174"/>
    </location>
</feature>
<sequence length="251" mass="27484">MIYSFNESRLVTVWSGFSTKWYGELLNNEQMLGAAWTSLRIAAMSATTALLLGTLASVALVRFGRFRGKTLFTGMMTAPLVMPEVITGLSLLLLFVTLAQSVGWPAERGMTTIWIAHTTFGMAYVAVVVSARLREFDRSLEEAAMDLGANRLGVFFRVTLPIISPALFSGWLLAFTLSLDDLVIASFVAGPGSTTLPMVVFSSVRLGVSPEVNALATILVGLVATVSLLGWWVMRRRELQRQLDMRRAQAQ</sequence>
<evidence type="ECO:0000256" key="7">
    <source>
        <dbReference type="ARBA" id="ARBA00023136"/>
    </source>
</evidence>
<evidence type="ECO:0000256" key="3">
    <source>
        <dbReference type="ARBA" id="ARBA00022448"/>
    </source>
</evidence>
<dbReference type="AlphaFoldDB" id="A0A4Z0LVJ2"/>
<evidence type="ECO:0000313" key="10">
    <source>
        <dbReference type="EMBL" id="TGD71136.1"/>
    </source>
</evidence>